<keyword evidence="3" id="KW-1185">Reference proteome</keyword>
<reference evidence="2 3" key="1">
    <citation type="submission" date="2023-05" db="EMBL/GenBank/DDBJ databases">
        <title>Chelatococcus sp. nov., a moderately thermophilic bacterium isolated from hot spring microbial mat.</title>
        <authorList>
            <person name="Hu C.-J."/>
            <person name="Li W.-J."/>
        </authorList>
    </citation>
    <scope>NUCLEOTIDE SEQUENCE [LARGE SCALE GENOMIC DNA]</scope>
    <source>
        <strain evidence="2 3">SYSU G07232</strain>
    </source>
</reference>
<sequence length="75" mass="8257">MHAILAPTTGRENLGLLPSGGLARALLSLLDTLDTWATRVAQRRALERLDGHMLHDLGLSRADVEREAGKPFWRA</sequence>
<feature type="domain" description="YjiS-like" evidence="1">
    <location>
        <begin position="31"/>
        <end position="65"/>
    </location>
</feature>
<proteinExistence type="predicted"/>
<dbReference type="InterPro" id="IPR009506">
    <property type="entry name" value="YjiS-like"/>
</dbReference>
<gene>
    <name evidence="2" type="ORF">QNA08_18235</name>
</gene>
<accession>A0ABT7ALA2</accession>
<evidence type="ECO:0000259" key="1">
    <source>
        <dbReference type="Pfam" id="PF06568"/>
    </source>
</evidence>
<protein>
    <submittedName>
        <fullName evidence="2">DUF1127 domain-containing protein</fullName>
    </submittedName>
</protein>
<evidence type="ECO:0000313" key="2">
    <source>
        <dbReference type="EMBL" id="MDJ1160155.1"/>
    </source>
</evidence>
<organism evidence="2 3">
    <name type="scientific">Chelatococcus albus</name>
    <dbReference type="NCBI Taxonomy" id="3047466"/>
    <lineage>
        <taxon>Bacteria</taxon>
        <taxon>Pseudomonadati</taxon>
        <taxon>Pseudomonadota</taxon>
        <taxon>Alphaproteobacteria</taxon>
        <taxon>Hyphomicrobiales</taxon>
        <taxon>Chelatococcaceae</taxon>
        <taxon>Chelatococcus</taxon>
    </lineage>
</organism>
<dbReference type="Proteomes" id="UP001321492">
    <property type="component" value="Unassembled WGS sequence"/>
</dbReference>
<dbReference type="RefSeq" id="WP_283742156.1">
    <property type="nucleotide sequence ID" value="NZ_JASJEV010000018.1"/>
</dbReference>
<dbReference type="Pfam" id="PF06568">
    <property type="entry name" value="YjiS-like"/>
    <property type="match status" value="1"/>
</dbReference>
<name>A0ABT7ALA2_9HYPH</name>
<dbReference type="EMBL" id="JASJEV010000018">
    <property type="protein sequence ID" value="MDJ1160155.1"/>
    <property type="molecule type" value="Genomic_DNA"/>
</dbReference>
<comment type="caution">
    <text evidence="2">The sequence shown here is derived from an EMBL/GenBank/DDBJ whole genome shotgun (WGS) entry which is preliminary data.</text>
</comment>
<evidence type="ECO:0000313" key="3">
    <source>
        <dbReference type="Proteomes" id="UP001321492"/>
    </source>
</evidence>